<accession>A0ABN8AEQ4</accession>
<evidence type="ECO:0000313" key="3">
    <source>
        <dbReference type="EMBL" id="CAG9623750.1"/>
    </source>
</evidence>
<dbReference type="InterPro" id="IPR039422">
    <property type="entry name" value="MarR/SlyA-like"/>
</dbReference>
<evidence type="ECO:0000256" key="1">
    <source>
        <dbReference type="ARBA" id="ARBA00023125"/>
    </source>
</evidence>
<dbReference type="PANTHER" id="PTHR33164">
    <property type="entry name" value="TRANSCRIPTIONAL REGULATOR, MARR FAMILY"/>
    <property type="match status" value="1"/>
</dbReference>
<dbReference type="Proteomes" id="UP000789833">
    <property type="component" value="Unassembled WGS sequence"/>
</dbReference>
<keyword evidence="4" id="KW-1185">Reference proteome</keyword>
<dbReference type="RefSeq" id="WP_230505493.1">
    <property type="nucleotide sequence ID" value="NZ_CAKJTJ010000073.1"/>
</dbReference>
<dbReference type="PANTHER" id="PTHR33164:SF43">
    <property type="entry name" value="HTH-TYPE TRANSCRIPTIONAL REPRESSOR YETL"/>
    <property type="match status" value="1"/>
</dbReference>
<evidence type="ECO:0000259" key="2">
    <source>
        <dbReference type="PROSITE" id="PS50995"/>
    </source>
</evidence>
<dbReference type="Pfam" id="PF01047">
    <property type="entry name" value="MarR"/>
    <property type="match status" value="1"/>
</dbReference>
<organism evidence="3 4">
    <name type="scientific">Sutcliffiella rhizosphaerae</name>
    <dbReference type="NCBI Taxonomy" id="2880967"/>
    <lineage>
        <taxon>Bacteria</taxon>
        <taxon>Bacillati</taxon>
        <taxon>Bacillota</taxon>
        <taxon>Bacilli</taxon>
        <taxon>Bacillales</taxon>
        <taxon>Bacillaceae</taxon>
        <taxon>Sutcliffiella</taxon>
    </lineage>
</organism>
<dbReference type="PRINTS" id="PR00598">
    <property type="entry name" value="HTHMARR"/>
</dbReference>
<comment type="caution">
    <text evidence="3">The sequence shown here is derived from an EMBL/GenBank/DDBJ whole genome shotgun (WGS) entry which is preliminary data.</text>
</comment>
<dbReference type="EMBL" id="CAKJTJ010000073">
    <property type="protein sequence ID" value="CAG9623750.1"/>
    <property type="molecule type" value="Genomic_DNA"/>
</dbReference>
<dbReference type="Gene3D" id="1.10.10.10">
    <property type="entry name" value="Winged helix-like DNA-binding domain superfamily/Winged helix DNA-binding domain"/>
    <property type="match status" value="1"/>
</dbReference>
<dbReference type="SMART" id="SM00347">
    <property type="entry name" value="HTH_MARR"/>
    <property type="match status" value="1"/>
</dbReference>
<dbReference type="InterPro" id="IPR000835">
    <property type="entry name" value="HTH_MarR-typ"/>
</dbReference>
<dbReference type="InterPro" id="IPR036390">
    <property type="entry name" value="WH_DNA-bd_sf"/>
</dbReference>
<reference evidence="3 4" key="1">
    <citation type="submission" date="2021-10" db="EMBL/GenBank/DDBJ databases">
        <authorList>
            <person name="Criscuolo A."/>
        </authorList>
    </citation>
    <scope>NUCLEOTIDE SEQUENCE [LARGE SCALE GENOMIC DNA]</scope>
    <source>
        <strain evidence="4">CIP 111883</strain>
    </source>
</reference>
<dbReference type="InterPro" id="IPR036388">
    <property type="entry name" value="WH-like_DNA-bd_sf"/>
</dbReference>
<feature type="domain" description="HTH marR-type" evidence="2">
    <location>
        <begin position="3"/>
        <end position="138"/>
    </location>
</feature>
<sequence>MKQEDLIKEAFHIFEEINNHLAINYYSMLEIELSPKQFMVLQIINENHPVKVHEISKQLGLSMSSVSQIVNRLEKDYYVSRDINPENRREILLSLGPSGDKFFKEYERVDRLVIDNYFSKLTIEETRLFRDIAKKIYNVITSGSKSND</sequence>
<dbReference type="SUPFAM" id="SSF46785">
    <property type="entry name" value="Winged helix' DNA-binding domain"/>
    <property type="match status" value="1"/>
</dbReference>
<evidence type="ECO:0000313" key="4">
    <source>
        <dbReference type="Proteomes" id="UP000789833"/>
    </source>
</evidence>
<protein>
    <submittedName>
        <fullName evidence="3">HTH-type transcriptional regulator YusO</fullName>
    </submittedName>
</protein>
<name>A0ABN8AEQ4_9BACI</name>
<gene>
    <name evidence="3" type="primary">yusO_2</name>
    <name evidence="3" type="ORF">BACCIP111883_04582</name>
</gene>
<keyword evidence="1" id="KW-0238">DNA-binding</keyword>
<proteinExistence type="predicted"/>
<dbReference type="PROSITE" id="PS50995">
    <property type="entry name" value="HTH_MARR_2"/>
    <property type="match status" value="1"/>
</dbReference>